<protein>
    <submittedName>
        <fullName evidence="4">DUF4347 domain-containing protein</fullName>
    </submittedName>
</protein>
<dbReference type="Gene3D" id="2.60.40.1220">
    <property type="match status" value="1"/>
</dbReference>
<feature type="non-terminal residue" evidence="4">
    <location>
        <position position="652"/>
    </location>
</feature>
<dbReference type="InterPro" id="IPR044048">
    <property type="entry name" value="Big_12"/>
</dbReference>
<sequence>MSSLPLTSSTPVPVARTEMVFVMDDVPDLAGLLRQISPDKEVHVLSRAGDGLAQMADVLDGRDGITAVHLVSHGAQGELKLGSTHLSAASIDAHATELARVGAALAPGADLLLYGCDAGAGQAGADLVAALAHATGADVAASTDATGAVALGGDWVLERQAGDISTASLLAPQGAAQWQGLLSSTFDFSSGTLRDNSNTDGNVEQTLSGVKLTVNAGTSHDAYIWDVAAYGSLTLSSGANYLSLNSGKLLLIDQLGATDTVTFTFDTPMDLTSLDLGDGTDSTGMSLVIASTNTSSTTTVSVPAQSDTRVTLNWTGITGFTITKSGGGAIPQLLLDNIIGTASVSAPATTVTAASLSADTGTSSSDFITKTAAQTISGTLSANLASGEYVEVSYNGGSTWSNAGSYTTGSSSWSTTTTLAGTGTFKARVSNSGGSSTAYSHSYTLDTTAPTNTIATAALSADTGTSSADFITKTAAQTISGTLASNLASGEYVEVSIDNGSTWSTATTSTGQNTWSLSSVTLASSNTLKVRVSDTAGNTGTVYSQAYTLDTTAPTATVSHSASSLKAGETSTVTITFSEAVTGLTTADLTVANGSIASLSSSDGGTTWTGTYTPTSGIEDTTNVITLDNTGVADTAGNAGSGTASSSNYTID</sequence>
<dbReference type="InterPro" id="IPR025592">
    <property type="entry name" value="DUF4347"/>
</dbReference>
<evidence type="ECO:0000313" key="4">
    <source>
        <dbReference type="EMBL" id="MTW05529.1"/>
    </source>
</evidence>
<evidence type="ECO:0000256" key="1">
    <source>
        <dbReference type="ARBA" id="ARBA00022729"/>
    </source>
</evidence>
<dbReference type="Gene3D" id="2.60.40.10">
    <property type="entry name" value="Immunoglobulins"/>
    <property type="match status" value="2"/>
</dbReference>
<keyword evidence="5" id="KW-1185">Reference proteome</keyword>
<feature type="domain" description="DUF4347" evidence="2">
    <location>
        <begin position="19"/>
        <end position="182"/>
    </location>
</feature>
<reference evidence="4 5" key="1">
    <citation type="submission" date="2019-11" db="EMBL/GenBank/DDBJ databases">
        <title>Type strains purchased from KCTC, JCM and DSMZ.</title>
        <authorList>
            <person name="Lu H."/>
        </authorList>
    </citation>
    <scope>NUCLEOTIDE SEQUENCE [LARGE SCALE GENOMIC DNA]</scope>
    <source>
        <strain evidence="4 5">KCTC 42409</strain>
    </source>
</reference>
<organism evidence="4 5">
    <name type="scientific">Pseudoduganella ginsengisoli</name>
    <dbReference type="NCBI Taxonomy" id="1462440"/>
    <lineage>
        <taxon>Bacteria</taxon>
        <taxon>Pseudomonadati</taxon>
        <taxon>Pseudomonadota</taxon>
        <taxon>Betaproteobacteria</taxon>
        <taxon>Burkholderiales</taxon>
        <taxon>Oxalobacteraceae</taxon>
        <taxon>Telluria group</taxon>
        <taxon>Pseudoduganella</taxon>
    </lineage>
</organism>
<evidence type="ECO:0000313" key="5">
    <source>
        <dbReference type="Proteomes" id="UP000484015"/>
    </source>
</evidence>
<dbReference type="InterPro" id="IPR013783">
    <property type="entry name" value="Ig-like_fold"/>
</dbReference>
<dbReference type="EMBL" id="WNLA01000025">
    <property type="protein sequence ID" value="MTW05529.1"/>
    <property type="molecule type" value="Genomic_DNA"/>
</dbReference>
<gene>
    <name evidence="4" type="ORF">GM668_25950</name>
</gene>
<accession>A0A6L6Q7V6</accession>
<keyword evidence="1" id="KW-0732">Signal</keyword>
<evidence type="ECO:0000259" key="2">
    <source>
        <dbReference type="Pfam" id="PF14252"/>
    </source>
</evidence>
<name>A0A6L6Q7V6_9BURK</name>
<comment type="caution">
    <text evidence="4">The sequence shown here is derived from an EMBL/GenBank/DDBJ whole genome shotgun (WGS) entry which is preliminary data.</text>
</comment>
<dbReference type="AlphaFoldDB" id="A0A6L6Q7V6"/>
<dbReference type="OrthoDB" id="6091599at2"/>
<dbReference type="Pfam" id="PF14252">
    <property type="entry name" value="DUF4347"/>
    <property type="match status" value="1"/>
</dbReference>
<feature type="domain" description="Bacterial Ig-like" evidence="3">
    <location>
        <begin position="550"/>
        <end position="651"/>
    </location>
</feature>
<dbReference type="RefSeq" id="WP_155441869.1">
    <property type="nucleotide sequence ID" value="NZ_WNLA01000025.1"/>
</dbReference>
<evidence type="ECO:0000259" key="3">
    <source>
        <dbReference type="Pfam" id="PF19078"/>
    </source>
</evidence>
<dbReference type="Proteomes" id="UP000484015">
    <property type="component" value="Unassembled WGS sequence"/>
</dbReference>
<proteinExistence type="predicted"/>
<dbReference type="Pfam" id="PF19078">
    <property type="entry name" value="Big_12"/>
    <property type="match status" value="1"/>
</dbReference>
<dbReference type="InterPro" id="IPR014755">
    <property type="entry name" value="Cu-Rt/internalin_Ig-like"/>
</dbReference>